<dbReference type="STRING" id="1284197.S8AIH4"/>
<feature type="region of interest" description="Disordered" evidence="4">
    <location>
        <begin position="434"/>
        <end position="453"/>
    </location>
</feature>
<dbReference type="AlphaFoldDB" id="S8AIH4"/>
<dbReference type="GO" id="GO:0031213">
    <property type="term" value="C:RSF complex"/>
    <property type="evidence" value="ECO:0007669"/>
    <property type="project" value="InterPro"/>
</dbReference>
<feature type="region of interest" description="Disordered" evidence="4">
    <location>
        <begin position="489"/>
        <end position="521"/>
    </location>
</feature>
<dbReference type="Pfam" id="PF00628">
    <property type="entry name" value="PHD"/>
    <property type="match status" value="1"/>
</dbReference>
<evidence type="ECO:0000256" key="4">
    <source>
        <dbReference type="SAM" id="MobiDB-lite"/>
    </source>
</evidence>
<feature type="region of interest" description="Disordered" evidence="4">
    <location>
        <begin position="1"/>
        <end position="33"/>
    </location>
</feature>
<reference evidence="6 7" key="1">
    <citation type="journal article" date="2013" name="PLoS Genet.">
        <title>Genomic mechanisms accounting for the adaptation to parasitism in nematode-trapping fungi.</title>
        <authorList>
            <person name="Meerupati T."/>
            <person name="Andersson K.M."/>
            <person name="Friman E."/>
            <person name="Kumar D."/>
            <person name="Tunlid A."/>
            <person name="Ahren D."/>
        </authorList>
    </citation>
    <scope>NUCLEOTIDE SEQUENCE [LARGE SCALE GENOMIC DNA]</scope>
    <source>
        <strain evidence="6 7">CBS 200.50</strain>
    </source>
</reference>
<dbReference type="eggNOG" id="KOG1844">
    <property type="taxonomic scope" value="Eukaryota"/>
</dbReference>
<gene>
    <name evidence="6" type="ORF">H072_3205</name>
</gene>
<feature type="domain" description="Zinc finger PHD-type" evidence="5">
    <location>
        <begin position="534"/>
        <end position="583"/>
    </location>
</feature>
<protein>
    <recommendedName>
        <fullName evidence="5">Zinc finger PHD-type domain-containing protein</fullName>
    </recommendedName>
</protein>
<dbReference type="InterPro" id="IPR019787">
    <property type="entry name" value="Znf_PHD-finger"/>
</dbReference>
<dbReference type="GO" id="GO:0008270">
    <property type="term" value="F:zinc ion binding"/>
    <property type="evidence" value="ECO:0007669"/>
    <property type="project" value="UniProtKB-KW"/>
</dbReference>
<dbReference type="SUPFAM" id="SSF57903">
    <property type="entry name" value="FYVE/PHD zinc finger"/>
    <property type="match status" value="1"/>
</dbReference>
<feature type="region of interest" description="Disordered" evidence="4">
    <location>
        <begin position="599"/>
        <end position="623"/>
    </location>
</feature>
<evidence type="ECO:0000256" key="2">
    <source>
        <dbReference type="ARBA" id="ARBA00022771"/>
    </source>
</evidence>
<dbReference type="InterPro" id="IPR001965">
    <property type="entry name" value="Znf_PHD"/>
</dbReference>
<dbReference type="Gene3D" id="3.30.40.10">
    <property type="entry name" value="Zinc/RING finger domain, C3HC4 (zinc finger)"/>
    <property type="match status" value="1"/>
</dbReference>
<dbReference type="HOGENOM" id="CLU_015602_2_0_1"/>
<accession>S8AIH4</accession>
<evidence type="ECO:0000313" key="7">
    <source>
        <dbReference type="Proteomes" id="UP000015100"/>
    </source>
</evidence>
<dbReference type="InterPro" id="IPR019786">
    <property type="entry name" value="Zinc_finger_PHD-type_CS"/>
</dbReference>
<feature type="compositionally biased region" description="Acidic residues" evidence="4">
    <location>
        <begin position="1"/>
        <end position="12"/>
    </location>
</feature>
<dbReference type="EMBL" id="AQGS01000096">
    <property type="protein sequence ID" value="EPS42800.1"/>
    <property type="molecule type" value="Genomic_DNA"/>
</dbReference>
<dbReference type="PANTHER" id="PTHR14296:SF3">
    <property type="entry name" value="DIKAR, ISOFORM F"/>
    <property type="match status" value="1"/>
</dbReference>
<feature type="compositionally biased region" description="Polar residues" evidence="4">
    <location>
        <begin position="603"/>
        <end position="618"/>
    </location>
</feature>
<dbReference type="SMART" id="SM00249">
    <property type="entry name" value="PHD"/>
    <property type="match status" value="1"/>
</dbReference>
<feature type="region of interest" description="Disordered" evidence="4">
    <location>
        <begin position="56"/>
        <end position="99"/>
    </location>
</feature>
<organism evidence="6 7">
    <name type="scientific">Dactylellina haptotyla (strain CBS 200.50)</name>
    <name type="common">Nematode-trapping fungus</name>
    <name type="synonym">Monacrosporium haptotylum</name>
    <dbReference type="NCBI Taxonomy" id="1284197"/>
    <lineage>
        <taxon>Eukaryota</taxon>
        <taxon>Fungi</taxon>
        <taxon>Dikarya</taxon>
        <taxon>Ascomycota</taxon>
        <taxon>Pezizomycotina</taxon>
        <taxon>Orbiliomycetes</taxon>
        <taxon>Orbiliales</taxon>
        <taxon>Orbiliaceae</taxon>
        <taxon>Dactylellina</taxon>
    </lineage>
</organism>
<feature type="compositionally biased region" description="Basic and acidic residues" evidence="4">
    <location>
        <begin position="434"/>
        <end position="446"/>
    </location>
</feature>
<keyword evidence="1" id="KW-0479">Metal-binding</keyword>
<dbReference type="PROSITE" id="PS01359">
    <property type="entry name" value="ZF_PHD_1"/>
    <property type="match status" value="1"/>
</dbReference>
<evidence type="ECO:0000256" key="1">
    <source>
        <dbReference type="ARBA" id="ARBA00022723"/>
    </source>
</evidence>
<evidence type="ECO:0000256" key="3">
    <source>
        <dbReference type="ARBA" id="ARBA00022833"/>
    </source>
</evidence>
<dbReference type="InterPro" id="IPR028938">
    <property type="entry name" value="Rsf1-like"/>
</dbReference>
<reference evidence="7" key="2">
    <citation type="submission" date="2013-04" db="EMBL/GenBank/DDBJ databases">
        <title>Genomic mechanisms accounting for the adaptation to parasitism in nematode-trapping fungi.</title>
        <authorList>
            <person name="Ahren D.G."/>
        </authorList>
    </citation>
    <scope>NUCLEOTIDE SEQUENCE [LARGE SCALE GENOMIC DNA]</scope>
    <source>
        <strain evidence="7">CBS 200.50</strain>
    </source>
</reference>
<dbReference type="InterPro" id="IPR011011">
    <property type="entry name" value="Znf_FYVE_PHD"/>
</dbReference>
<comment type="caution">
    <text evidence="6">The sequence shown here is derived from an EMBL/GenBank/DDBJ whole genome shotgun (WGS) entry which is preliminary data.</text>
</comment>
<evidence type="ECO:0000259" key="5">
    <source>
        <dbReference type="SMART" id="SM00249"/>
    </source>
</evidence>
<name>S8AIH4_DACHA</name>
<keyword evidence="2" id="KW-0863">Zinc-finger</keyword>
<dbReference type="InterPro" id="IPR013083">
    <property type="entry name" value="Znf_RING/FYVE/PHD"/>
</dbReference>
<feature type="region of interest" description="Disordered" evidence="4">
    <location>
        <begin position="724"/>
        <end position="755"/>
    </location>
</feature>
<dbReference type="OrthoDB" id="303107at2759"/>
<dbReference type="Proteomes" id="UP000015100">
    <property type="component" value="Unassembled WGS sequence"/>
</dbReference>
<dbReference type="PANTHER" id="PTHR14296">
    <property type="entry name" value="REMODELING AND SPACING FACTOR 1"/>
    <property type="match status" value="1"/>
</dbReference>
<proteinExistence type="predicted"/>
<sequence>MDEDEDDEEEEETRLGFRQPNQPTSNRPPAVCPSRNLCNHRNETCLRHASDISTCSTVHPPPTLPPSIPRLPLPSPPLPRLSANQQQQQQQPLNLPQPSNPLHQQWQFAAVWEFLFQFHQGLKSPFYDDIEEFARDISSAAGTTHLHDVQIGLLKNVSSQRGLTIEMFEDYTRRQYMSKNPTANPFGSDPDPISFYKLEPETRVSHPLAPLAHNSSNLAPQIRVLHQLCMWILAKPEAFREKVDPHKLVDNTDWRIDPIGWDSKGTAYYQFDNSYLYCRTEPALPVYQKWKSRKSIGSRSTKRRKVFEPDEEPDSEEYPALIDENDIFVSQIEWKCLCSNLEEYRALVTKFERSKHPDEKELRKVIIEDILPIFEKDELKRKRKLVEEEKERLRLELLSGRKRSARVDERIARQREAEERDQVLRIEREERQRHEKEELQKQREEEVTYPTSSVSTRTSVAKYFKARLAKLEEREKRLQERELRARQREEERVRLLDPDATESEDNQNAKRKSSRQREKLKTELETEDNNWVFDCICGIHGLNYDDGTYSIACDKCGVWQHTKCLGLPQSAAEEEEFICDRCHDKEKAATSPPIKIKLRLTRPASSDGESGNNHTWPDSSLKRQHTIGTGESALQNISIDGNINTQATATQTPMVTQHPLSDVLQETAVSDYSAAPVANGHQCDVIPPVVIPFSDSYISSKNTSQVEAMSPTSNILPLTPHEIVPTAHSLPPPPTFSNEPPSVCPDPMTNNSSPP</sequence>
<keyword evidence="3" id="KW-0862">Zinc</keyword>
<dbReference type="GO" id="GO:0006355">
    <property type="term" value="P:regulation of DNA-templated transcription"/>
    <property type="evidence" value="ECO:0007669"/>
    <property type="project" value="InterPro"/>
</dbReference>
<feature type="compositionally biased region" description="Pro residues" evidence="4">
    <location>
        <begin position="59"/>
        <end position="79"/>
    </location>
</feature>
<evidence type="ECO:0000313" key="6">
    <source>
        <dbReference type="EMBL" id="EPS42800.1"/>
    </source>
</evidence>
<feature type="compositionally biased region" description="Low complexity" evidence="4">
    <location>
        <begin position="80"/>
        <end position="99"/>
    </location>
</feature>
<keyword evidence="7" id="KW-1185">Reference proteome</keyword>
<dbReference type="OMA" id="MTWECLA"/>